<protein>
    <recommendedName>
        <fullName evidence="4">Lipoprotein</fullName>
    </recommendedName>
</protein>
<keyword evidence="1" id="KW-0732">Signal</keyword>
<feature type="chain" id="PRO_5004461891" description="Lipoprotein" evidence="1">
    <location>
        <begin position="18"/>
        <end position="188"/>
    </location>
</feature>
<dbReference type="Proteomes" id="UP000013909">
    <property type="component" value="Unassembled WGS sequence"/>
</dbReference>
<evidence type="ECO:0008006" key="4">
    <source>
        <dbReference type="Google" id="ProtNLM"/>
    </source>
</evidence>
<reference evidence="2 3" key="1">
    <citation type="submission" date="2013-02" db="EMBL/GenBank/DDBJ databases">
        <title>A novel strain isolated from Lonar lake, Maharashtra, India.</title>
        <authorList>
            <person name="Singh A."/>
        </authorList>
    </citation>
    <scope>NUCLEOTIDE SEQUENCE [LARGE SCALE GENOMIC DNA]</scope>
    <source>
        <strain evidence="2 3">AK24</strain>
    </source>
</reference>
<comment type="caution">
    <text evidence="2">The sequence shown here is derived from an EMBL/GenBank/DDBJ whole genome shotgun (WGS) entry which is preliminary data.</text>
</comment>
<name>R7ZS16_9BACT</name>
<feature type="signal peptide" evidence="1">
    <location>
        <begin position="1"/>
        <end position="17"/>
    </location>
</feature>
<dbReference type="RefSeq" id="WP_010854883.1">
    <property type="nucleotide sequence ID" value="NZ_AQHR01000073.1"/>
</dbReference>
<dbReference type="AlphaFoldDB" id="R7ZS16"/>
<gene>
    <name evidence="2" type="ORF">ADIS_2748</name>
</gene>
<dbReference type="STRING" id="1232681.ADIS_2748"/>
<sequence length="188" mass="22266">MSYLRVFILLASLVFSACGVSQYDPGQLAEEEREQLMYQMVRYYGKLPKRHADHQNKFEERFDSYYLAHAKEHEILAYHYDGGGREYLLIKREAPSLYKKYVATGILFERSPSGDIRYYEEVFRTWKMPEEQLKQKATMLFTKMVKGEDLSPYLPENSGEEEYIEFPDKRNAFDPSSRRWLSPSLVAR</sequence>
<dbReference type="PROSITE" id="PS51257">
    <property type="entry name" value="PROKAR_LIPOPROTEIN"/>
    <property type="match status" value="1"/>
</dbReference>
<keyword evidence="3" id="KW-1185">Reference proteome</keyword>
<evidence type="ECO:0000313" key="2">
    <source>
        <dbReference type="EMBL" id="EON76877.1"/>
    </source>
</evidence>
<organism evidence="2 3">
    <name type="scientific">Lunatimonas lonarensis</name>
    <dbReference type="NCBI Taxonomy" id="1232681"/>
    <lineage>
        <taxon>Bacteria</taxon>
        <taxon>Pseudomonadati</taxon>
        <taxon>Bacteroidota</taxon>
        <taxon>Cytophagia</taxon>
        <taxon>Cytophagales</taxon>
        <taxon>Cyclobacteriaceae</taxon>
    </lineage>
</organism>
<accession>R7ZS16</accession>
<dbReference type="OrthoDB" id="1347074at2"/>
<dbReference type="EMBL" id="AQHR01000073">
    <property type="protein sequence ID" value="EON76877.1"/>
    <property type="molecule type" value="Genomic_DNA"/>
</dbReference>
<evidence type="ECO:0000313" key="3">
    <source>
        <dbReference type="Proteomes" id="UP000013909"/>
    </source>
</evidence>
<evidence type="ECO:0000256" key="1">
    <source>
        <dbReference type="SAM" id="SignalP"/>
    </source>
</evidence>
<proteinExistence type="predicted"/>